<proteinExistence type="predicted"/>
<sequence>MDLKGSQEIPQTHLPGGPGHAILRNGESISAQIQAVRDGHEDLTLAKRTITPTRPRGFWVALAATLSMSAIVFLLLQCSVGLLTRHASGNSRRLAQAPLQSCRPDGKEDPVTAQAILDKAREWIVTSLGSSTRFKVGNLVATVEKLGGHPQAPPALLEMVGGWKTEISGRLPFLIIGSTVEVEARVGDDQPALRLTIRFAGRNEEDIDTDRVHEWVEDTLRDSSANRAELPMGGWLFKLRFKGHVRERIITRSASRGASAKNGHVEDPTQVAYYFAATCPLGLRQAPRRTEHFKIKAILKDGGRPKKGTLRIKMRKVTKGTPPECLQRREDTVNQKRRHLGEGITGQVSQ</sequence>
<evidence type="ECO:0000256" key="2">
    <source>
        <dbReference type="SAM" id="Phobius"/>
    </source>
</evidence>
<dbReference type="Proteomes" id="UP000030750">
    <property type="component" value="Unassembled WGS sequence"/>
</dbReference>
<gene>
    <name evidence="3" type="ORF">EBH_0018760</name>
</gene>
<name>U6LJQ7_9EIME</name>
<evidence type="ECO:0000256" key="1">
    <source>
        <dbReference type="SAM" id="MobiDB-lite"/>
    </source>
</evidence>
<dbReference type="OrthoDB" id="10614843at2759"/>
<organism evidence="3 4">
    <name type="scientific">Eimeria brunetti</name>
    <dbReference type="NCBI Taxonomy" id="51314"/>
    <lineage>
        <taxon>Eukaryota</taxon>
        <taxon>Sar</taxon>
        <taxon>Alveolata</taxon>
        <taxon>Apicomplexa</taxon>
        <taxon>Conoidasida</taxon>
        <taxon>Coccidia</taxon>
        <taxon>Eucoccidiorida</taxon>
        <taxon>Eimeriorina</taxon>
        <taxon>Eimeriidae</taxon>
        <taxon>Eimeria</taxon>
    </lineage>
</organism>
<keyword evidence="4" id="KW-1185">Reference proteome</keyword>
<keyword evidence="2" id="KW-1133">Transmembrane helix</keyword>
<evidence type="ECO:0000313" key="4">
    <source>
        <dbReference type="Proteomes" id="UP000030750"/>
    </source>
</evidence>
<accession>U6LJQ7</accession>
<protein>
    <submittedName>
        <fullName evidence="3">Uncharacterized protein</fullName>
    </submittedName>
</protein>
<reference evidence="3" key="1">
    <citation type="submission" date="2013-10" db="EMBL/GenBank/DDBJ databases">
        <title>Genomic analysis of the causative agents of coccidiosis in chickens.</title>
        <authorList>
            <person name="Reid A.J."/>
            <person name="Blake D."/>
            <person name="Billington K."/>
            <person name="Browne H."/>
            <person name="Dunn M."/>
            <person name="Hung S."/>
            <person name="Kawahara F."/>
            <person name="Miranda-Saavedra D."/>
            <person name="Mourier T."/>
            <person name="Nagra H."/>
            <person name="Otto T.D."/>
            <person name="Rawlings N."/>
            <person name="Sanchez A."/>
            <person name="Sanders M."/>
            <person name="Subramaniam C."/>
            <person name="Tay Y."/>
            <person name="Dear P."/>
            <person name="Doerig C."/>
            <person name="Gruber A."/>
            <person name="Parkinson J."/>
            <person name="Shirley M."/>
            <person name="Wan K.L."/>
            <person name="Berriman M."/>
            <person name="Tomley F."/>
            <person name="Pain A."/>
        </authorList>
    </citation>
    <scope>NUCLEOTIDE SEQUENCE [LARGE SCALE GENOMIC DNA]</scope>
    <source>
        <strain evidence="3">Houghton</strain>
    </source>
</reference>
<evidence type="ECO:0000313" key="3">
    <source>
        <dbReference type="EMBL" id="CDJ48025.1"/>
    </source>
</evidence>
<feature type="region of interest" description="Disordered" evidence="1">
    <location>
        <begin position="1"/>
        <end position="20"/>
    </location>
</feature>
<feature type="transmembrane region" description="Helical" evidence="2">
    <location>
        <begin position="57"/>
        <end position="76"/>
    </location>
</feature>
<keyword evidence="2" id="KW-0472">Membrane</keyword>
<dbReference type="AlphaFoldDB" id="U6LJQ7"/>
<feature type="region of interest" description="Disordered" evidence="1">
    <location>
        <begin position="331"/>
        <end position="350"/>
    </location>
</feature>
<reference evidence="3" key="2">
    <citation type="submission" date="2013-10" db="EMBL/GenBank/DDBJ databases">
        <authorList>
            <person name="Aslett M."/>
        </authorList>
    </citation>
    <scope>NUCLEOTIDE SEQUENCE [LARGE SCALE GENOMIC DNA]</scope>
    <source>
        <strain evidence="3">Houghton</strain>
    </source>
</reference>
<keyword evidence="2" id="KW-0812">Transmembrane</keyword>
<dbReference type="EMBL" id="HG710950">
    <property type="protein sequence ID" value="CDJ48025.1"/>
    <property type="molecule type" value="Genomic_DNA"/>
</dbReference>
<dbReference type="VEuPathDB" id="ToxoDB:EBH_0018760"/>